<keyword evidence="6" id="KW-1185">Reference proteome</keyword>
<feature type="transmembrane region" description="Helical" evidence="3">
    <location>
        <begin position="297"/>
        <end position="317"/>
    </location>
</feature>
<name>A0A1I3TKX9_9RHOB</name>
<evidence type="ECO:0000256" key="2">
    <source>
        <dbReference type="ARBA" id="ARBA00023002"/>
    </source>
</evidence>
<protein>
    <submittedName>
        <fullName evidence="5">NADP-dependent 3-hydroxy acid dehydrogenase YdfG</fullName>
    </submittedName>
</protein>
<keyword evidence="3" id="KW-1133">Transmembrane helix</keyword>
<accession>A0A1I3TKX9</accession>
<dbReference type="Proteomes" id="UP000199110">
    <property type="component" value="Unassembled WGS sequence"/>
</dbReference>
<dbReference type="InterPro" id="IPR002347">
    <property type="entry name" value="SDR_fam"/>
</dbReference>
<dbReference type="InterPro" id="IPR057326">
    <property type="entry name" value="KR_dom"/>
</dbReference>
<dbReference type="PROSITE" id="PS00061">
    <property type="entry name" value="ADH_SHORT"/>
    <property type="match status" value="1"/>
</dbReference>
<evidence type="ECO:0000256" key="3">
    <source>
        <dbReference type="SAM" id="Phobius"/>
    </source>
</evidence>
<dbReference type="PANTHER" id="PTHR44196:SF1">
    <property type="entry name" value="DEHYDROGENASE_REDUCTASE SDR FAMILY MEMBER 7B"/>
    <property type="match status" value="1"/>
</dbReference>
<evidence type="ECO:0000256" key="1">
    <source>
        <dbReference type="ARBA" id="ARBA00006484"/>
    </source>
</evidence>
<reference evidence="5 6" key="1">
    <citation type="submission" date="2016-10" db="EMBL/GenBank/DDBJ databases">
        <authorList>
            <person name="de Groot N.N."/>
        </authorList>
    </citation>
    <scope>NUCLEOTIDE SEQUENCE [LARGE SCALE GENOMIC DNA]</scope>
    <source>
        <strain evidence="5 6">DSM 19073</strain>
    </source>
</reference>
<dbReference type="AlphaFoldDB" id="A0A1I3TKX9"/>
<dbReference type="InterPro" id="IPR036291">
    <property type="entry name" value="NAD(P)-bd_dom_sf"/>
</dbReference>
<evidence type="ECO:0000259" key="4">
    <source>
        <dbReference type="SMART" id="SM00822"/>
    </source>
</evidence>
<evidence type="ECO:0000313" key="6">
    <source>
        <dbReference type="Proteomes" id="UP000199110"/>
    </source>
</evidence>
<dbReference type="RefSeq" id="WP_245749300.1">
    <property type="nucleotide sequence ID" value="NZ_FORA01000005.1"/>
</dbReference>
<dbReference type="PRINTS" id="PR00081">
    <property type="entry name" value="GDHRDH"/>
</dbReference>
<organism evidence="5 6">
    <name type="scientific">Jannaschia pohangensis</name>
    <dbReference type="NCBI Taxonomy" id="390807"/>
    <lineage>
        <taxon>Bacteria</taxon>
        <taxon>Pseudomonadati</taxon>
        <taxon>Pseudomonadota</taxon>
        <taxon>Alphaproteobacteria</taxon>
        <taxon>Rhodobacterales</taxon>
        <taxon>Roseobacteraceae</taxon>
        <taxon>Jannaschia</taxon>
    </lineage>
</organism>
<evidence type="ECO:0000313" key="5">
    <source>
        <dbReference type="EMBL" id="SFJ71280.1"/>
    </source>
</evidence>
<sequence>MSNSAFVLGGSAGVGRAVVGALRARGFEVAVIARGAERLAEMEAADGGIQTAQADVGDAAALEAAVSDLLGRVGAPRIWVNCAMATSFSTFDQMEIDEFDKIVRTTFLGQVNGVRLALRHMKKGNIVNIGSGLAYRPVPGQSAYCAAKHAINGFTGAIRSELLRDGRPISLSLVQLPAINTPQFDWARNRLPMKPQPAPPIFAPEVAARAVMQAIDTDAREILVGGSVLELVFGDMVLPNMIDHRLADSGIEMQKSDRPEEGSRADNLFSPVSYPARAEGSFSDRARDRAAIVDGDLMRKAVVFGGLGVAAGLAFLLGRASRL</sequence>
<gene>
    <name evidence="5" type="ORF">SAMN04488095_3481</name>
</gene>
<keyword evidence="2" id="KW-0560">Oxidoreductase</keyword>
<dbReference type="PANTHER" id="PTHR44196">
    <property type="entry name" value="DEHYDROGENASE/REDUCTASE SDR FAMILY MEMBER 7B"/>
    <property type="match status" value="1"/>
</dbReference>
<dbReference type="NCBIfam" id="NF005495">
    <property type="entry name" value="PRK07109.1"/>
    <property type="match status" value="1"/>
</dbReference>
<comment type="similarity">
    <text evidence="1">Belongs to the short-chain dehydrogenases/reductases (SDR) family.</text>
</comment>
<dbReference type="STRING" id="390807.SAMN04488095_3481"/>
<dbReference type="SMART" id="SM00822">
    <property type="entry name" value="PKS_KR"/>
    <property type="match status" value="1"/>
</dbReference>
<feature type="domain" description="Ketoreductase" evidence="4">
    <location>
        <begin position="3"/>
        <end position="182"/>
    </location>
</feature>
<dbReference type="InterPro" id="IPR020904">
    <property type="entry name" value="Sc_DH/Rdtase_CS"/>
</dbReference>
<proteinExistence type="inferred from homology"/>
<keyword evidence="3" id="KW-0472">Membrane</keyword>
<dbReference type="GO" id="GO:0016491">
    <property type="term" value="F:oxidoreductase activity"/>
    <property type="evidence" value="ECO:0007669"/>
    <property type="project" value="UniProtKB-KW"/>
</dbReference>
<dbReference type="SUPFAM" id="SSF51735">
    <property type="entry name" value="NAD(P)-binding Rossmann-fold domains"/>
    <property type="match status" value="1"/>
</dbReference>
<keyword evidence="3" id="KW-0812">Transmembrane</keyword>
<dbReference type="Gene3D" id="3.40.50.720">
    <property type="entry name" value="NAD(P)-binding Rossmann-like Domain"/>
    <property type="match status" value="1"/>
</dbReference>
<dbReference type="Pfam" id="PF00106">
    <property type="entry name" value="adh_short"/>
    <property type="match status" value="1"/>
</dbReference>
<dbReference type="GO" id="GO:0016020">
    <property type="term" value="C:membrane"/>
    <property type="evidence" value="ECO:0007669"/>
    <property type="project" value="TreeGrafter"/>
</dbReference>
<dbReference type="EMBL" id="FORA01000005">
    <property type="protein sequence ID" value="SFJ71280.1"/>
    <property type="molecule type" value="Genomic_DNA"/>
</dbReference>